<accession>A0AAU9SNS7</accession>
<organism evidence="8 9">
    <name type="scientific">Thlaspi arvense</name>
    <name type="common">Field penny-cress</name>
    <dbReference type="NCBI Taxonomy" id="13288"/>
    <lineage>
        <taxon>Eukaryota</taxon>
        <taxon>Viridiplantae</taxon>
        <taxon>Streptophyta</taxon>
        <taxon>Embryophyta</taxon>
        <taxon>Tracheophyta</taxon>
        <taxon>Spermatophyta</taxon>
        <taxon>Magnoliopsida</taxon>
        <taxon>eudicotyledons</taxon>
        <taxon>Gunneridae</taxon>
        <taxon>Pentapetalae</taxon>
        <taxon>rosids</taxon>
        <taxon>malvids</taxon>
        <taxon>Brassicales</taxon>
        <taxon>Brassicaceae</taxon>
        <taxon>Thlaspideae</taxon>
        <taxon>Thlaspi</taxon>
    </lineage>
</organism>
<dbReference type="GO" id="GO:0016757">
    <property type="term" value="F:glycosyltransferase activity"/>
    <property type="evidence" value="ECO:0007669"/>
    <property type="project" value="UniProtKB-KW"/>
</dbReference>
<protein>
    <recommendedName>
        <fullName evidence="6">O-fucosyltransferase family protein</fullName>
    </recommendedName>
</protein>
<dbReference type="CDD" id="cd11299">
    <property type="entry name" value="O-FucT_plant"/>
    <property type="match status" value="1"/>
</dbReference>
<dbReference type="InterPro" id="IPR019378">
    <property type="entry name" value="GDP-Fuc_O-FucTrfase"/>
</dbReference>
<dbReference type="GO" id="GO:0006004">
    <property type="term" value="P:fucose metabolic process"/>
    <property type="evidence" value="ECO:0007669"/>
    <property type="project" value="UniProtKB-KW"/>
</dbReference>
<keyword evidence="5" id="KW-0119">Carbohydrate metabolism</keyword>
<evidence type="ECO:0000313" key="9">
    <source>
        <dbReference type="Proteomes" id="UP000836841"/>
    </source>
</evidence>
<keyword evidence="2" id="KW-0328">Glycosyltransferase</keyword>
<evidence type="ECO:0000256" key="2">
    <source>
        <dbReference type="ARBA" id="ARBA00022676"/>
    </source>
</evidence>
<dbReference type="Proteomes" id="UP000836841">
    <property type="component" value="Chromosome 5"/>
</dbReference>
<dbReference type="AlphaFoldDB" id="A0AAU9SNS7"/>
<gene>
    <name evidence="8" type="ORF">TAV2_LOCUS16058</name>
</gene>
<evidence type="ECO:0000256" key="3">
    <source>
        <dbReference type="ARBA" id="ARBA00022679"/>
    </source>
</evidence>
<keyword evidence="4" id="KW-0294">Fucose metabolism</keyword>
<dbReference type="PANTHER" id="PTHR31818">
    <property type="entry name" value="O-FUCOSYLTRANSFERASE 16"/>
    <property type="match status" value="1"/>
</dbReference>
<proteinExistence type="inferred from homology"/>
<evidence type="ECO:0000256" key="1">
    <source>
        <dbReference type="ARBA" id="ARBA00007737"/>
    </source>
</evidence>
<dbReference type="PANTHER" id="PTHR31818:SF1">
    <property type="entry name" value="O-FUCOSYLTRANSFERASE 16"/>
    <property type="match status" value="1"/>
</dbReference>
<feature type="region of interest" description="Disordered" evidence="7">
    <location>
        <begin position="501"/>
        <end position="571"/>
    </location>
</feature>
<reference evidence="8 9" key="1">
    <citation type="submission" date="2022-03" db="EMBL/GenBank/DDBJ databases">
        <authorList>
            <person name="Nunn A."/>
            <person name="Chopra R."/>
            <person name="Nunn A."/>
            <person name="Contreras Garrido A."/>
        </authorList>
    </citation>
    <scope>NUCLEOTIDE SEQUENCE [LARGE SCALE GENOMIC DNA]</scope>
</reference>
<feature type="compositionally biased region" description="Acidic residues" evidence="7">
    <location>
        <begin position="522"/>
        <end position="542"/>
    </location>
</feature>
<comment type="similarity">
    <text evidence="1">Belongs to the glycosyltransferase GT106 family.</text>
</comment>
<dbReference type="EMBL" id="OU466861">
    <property type="protein sequence ID" value="CAH2067551.1"/>
    <property type="molecule type" value="Genomic_DNA"/>
</dbReference>
<evidence type="ECO:0000256" key="5">
    <source>
        <dbReference type="ARBA" id="ARBA00023277"/>
    </source>
</evidence>
<evidence type="ECO:0000256" key="7">
    <source>
        <dbReference type="SAM" id="MobiDB-lite"/>
    </source>
</evidence>
<feature type="compositionally biased region" description="Acidic residues" evidence="7">
    <location>
        <begin position="555"/>
        <end position="571"/>
    </location>
</feature>
<keyword evidence="9" id="KW-1185">Reference proteome</keyword>
<evidence type="ECO:0000256" key="6">
    <source>
        <dbReference type="ARBA" id="ARBA00030350"/>
    </source>
</evidence>
<dbReference type="Pfam" id="PF10250">
    <property type="entry name" value="O-FucT"/>
    <property type="match status" value="1"/>
</dbReference>
<name>A0AAU9SNS7_THLAR</name>
<dbReference type="InterPro" id="IPR024709">
    <property type="entry name" value="FucosylTrfase_pln"/>
</dbReference>
<evidence type="ECO:0000313" key="8">
    <source>
        <dbReference type="EMBL" id="CAH2067551.1"/>
    </source>
</evidence>
<sequence length="609" mass="69558">MRKEELGIENFVVVARDSDRLPSRVRYTSVLSPSLSLSLYFSVNPFLEILYELLIRPDTLLPKQINIGASDAIKSAGFRVPRVGGRSDRDIWHSRNAEFFYGCSNASSKFSNAKAVTRNDRYLAIATSGGLNQQRTGIVDAVVAARILNATLVVPKLDQKSYWKDASDFSHIFDVDWFVSFLSEDVRIIKQLPPKGGRTWSPSRMRVPRKCNERCYINRVLPVLHKRHAVQLNKFDYRLSNKLSDDLQKLRCRVNYHALKFTDPILTMGNELVRRMRLRSKHFIALHLRFHLLTPDISSFSFFTLLLNKGIINNPEKQRRQGRCPLTPEEVGLVLRALGYGSDVHIYVASGEVYGGEESLAPLKALFPHFYSKDTIATKKELEPFSSYSSRMAALDFLVCDESDVFVTNNNGNMAKILAGRRRYFGHKPTVRPNAKKLYRLFLNKENSTWEEFASRVRSFQRGFMGEPKELRAGRGEFHENPSTCICEDTEAKAKAQIESRKLGKKNKSTSKDAAVTVTNDDQTEEDEPDWSEPDYEEEQSDLQDRGLYNGTSLDYDDPSTSDEPELEEMLSDYKSLPSSIAFVPSKLDKKSRCVGIRKMEYSPYRELK</sequence>
<evidence type="ECO:0000256" key="4">
    <source>
        <dbReference type="ARBA" id="ARBA00023253"/>
    </source>
</evidence>
<keyword evidence="3" id="KW-0808">Transferase</keyword>